<dbReference type="PROSITE" id="PS50292">
    <property type="entry name" value="PEROXIDASE_3"/>
    <property type="match status" value="1"/>
</dbReference>
<evidence type="ECO:0000313" key="7">
    <source>
        <dbReference type="Proteomes" id="UP000664417"/>
    </source>
</evidence>
<comment type="subcellular location">
    <subcellularLocation>
        <location evidence="1">Secreted</location>
    </subcellularLocation>
</comment>
<dbReference type="RefSeq" id="WP_207859466.1">
    <property type="nucleotide sequence ID" value="NZ_JAFREP010000013.1"/>
</dbReference>
<dbReference type="Pfam" id="PF03098">
    <property type="entry name" value="An_peroxidase"/>
    <property type="match status" value="1"/>
</dbReference>
<dbReference type="AlphaFoldDB" id="A0A8J7U488"/>
<evidence type="ECO:0000256" key="5">
    <source>
        <dbReference type="SAM" id="SignalP"/>
    </source>
</evidence>
<feature type="region of interest" description="Disordered" evidence="4">
    <location>
        <begin position="569"/>
        <end position="613"/>
    </location>
</feature>
<organism evidence="6 7">
    <name type="scientific">Acanthopleuribacter pedis</name>
    <dbReference type="NCBI Taxonomy" id="442870"/>
    <lineage>
        <taxon>Bacteria</taxon>
        <taxon>Pseudomonadati</taxon>
        <taxon>Acidobacteriota</taxon>
        <taxon>Holophagae</taxon>
        <taxon>Acanthopleuribacterales</taxon>
        <taxon>Acanthopleuribacteraceae</taxon>
        <taxon>Acanthopleuribacter</taxon>
    </lineage>
</organism>
<dbReference type="GO" id="GO:0020037">
    <property type="term" value="F:heme binding"/>
    <property type="evidence" value="ECO:0007669"/>
    <property type="project" value="InterPro"/>
</dbReference>
<feature type="region of interest" description="Disordered" evidence="4">
    <location>
        <begin position="24"/>
        <end position="70"/>
    </location>
</feature>
<evidence type="ECO:0000256" key="2">
    <source>
        <dbReference type="ARBA" id="ARBA00022525"/>
    </source>
</evidence>
<protein>
    <recommendedName>
        <fullName evidence="8">Peroxidase</fullName>
    </recommendedName>
</protein>
<dbReference type="PANTHER" id="PTHR11475:SF4">
    <property type="entry name" value="CHORION PEROXIDASE"/>
    <property type="match status" value="1"/>
</dbReference>
<evidence type="ECO:0008006" key="8">
    <source>
        <dbReference type="Google" id="ProtNLM"/>
    </source>
</evidence>
<dbReference type="PRINTS" id="PR00457">
    <property type="entry name" value="ANPEROXIDASE"/>
</dbReference>
<gene>
    <name evidence="6" type="ORF">J3U88_13875</name>
</gene>
<feature type="compositionally biased region" description="Gly residues" evidence="4">
    <location>
        <begin position="572"/>
        <end position="613"/>
    </location>
</feature>
<keyword evidence="3" id="KW-0325">Glycoprotein</keyword>
<dbReference type="GO" id="GO:0006979">
    <property type="term" value="P:response to oxidative stress"/>
    <property type="evidence" value="ECO:0007669"/>
    <property type="project" value="InterPro"/>
</dbReference>
<feature type="signal peptide" evidence="5">
    <location>
        <begin position="1"/>
        <end position="26"/>
    </location>
</feature>
<keyword evidence="2" id="KW-0964">Secreted</keyword>
<evidence type="ECO:0000256" key="4">
    <source>
        <dbReference type="SAM" id="MobiDB-lite"/>
    </source>
</evidence>
<dbReference type="PANTHER" id="PTHR11475">
    <property type="entry name" value="OXIDASE/PEROXIDASE"/>
    <property type="match status" value="1"/>
</dbReference>
<dbReference type="Gene3D" id="1.10.640.10">
    <property type="entry name" value="Haem peroxidase domain superfamily, animal type"/>
    <property type="match status" value="1"/>
</dbReference>
<proteinExistence type="predicted"/>
<reference evidence="6" key="1">
    <citation type="submission" date="2021-03" db="EMBL/GenBank/DDBJ databases">
        <authorList>
            <person name="Wang G."/>
        </authorList>
    </citation>
    <scope>NUCLEOTIDE SEQUENCE</scope>
    <source>
        <strain evidence="6">KCTC 12899</strain>
    </source>
</reference>
<evidence type="ECO:0000256" key="1">
    <source>
        <dbReference type="ARBA" id="ARBA00004613"/>
    </source>
</evidence>
<keyword evidence="7" id="KW-1185">Reference proteome</keyword>
<keyword evidence="5" id="KW-0732">Signal</keyword>
<comment type="caution">
    <text evidence="6">The sequence shown here is derived from an EMBL/GenBank/DDBJ whole genome shotgun (WGS) entry which is preliminary data.</text>
</comment>
<dbReference type="EMBL" id="JAFREP010000013">
    <property type="protein sequence ID" value="MBO1319559.1"/>
    <property type="molecule type" value="Genomic_DNA"/>
</dbReference>
<dbReference type="InterPro" id="IPR037120">
    <property type="entry name" value="Haem_peroxidase_sf_animal"/>
</dbReference>
<dbReference type="SUPFAM" id="SSF48113">
    <property type="entry name" value="Heme-dependent peroxidases"/>
    <property type="match status" value="1"/>
</dbReference>
<dbReference type="InterPro" id="IPR010255">
    <property type="entry name" value="Haem_peroxidase_sf"/>
</dbReference>
<dbReference type="CDD" id="cd09822">
    <property type="entry name" value="peroxinectin_like_bacterial"/>
    <property type="match status" value="1"/>
</dbReference>
<dbReference type="InterPro" id="IPR019791">
    <property type="entry name" value="Haem_peroxidase_animal"/>
</dbReference>
<evidence type="ECO:0000313" key="6">
    <source>
        <dbReference type="EMBL" id="MBO1319559.1"/>
    </source>
</evidence>
<accession>A0A8J7U488</accession>
<dbReference type="GO" id="GO:0004601">
    <property type="term" value="F:peroxidase activity"/>
    <property type="evidence" value="ECO:0007669"/>
    <property type="project" value="InterPro"/>
</dbReference>
<sequence length="613" mass="65708">MNWKTSLLTACSCVGLSLSALSPVLAQDGPRGDRRGDGNRVSPVRQIERGARPEPGTGLRPAESFRAYDGSGNNRTMPLMGAAGIHLFRLMPAAYSDGIAKMAGENRPNVRAVSNAVCSQTAGIPNRVGATDFLWQWGQFLDHDIDLTDGTNPPEPEPIAIPSGDPFFDPTASGTAEMSFNRSLYDKTTGETAENPRQQVNEITAWIDASNVYGSDEERAHALRTNDGTGKLKTSAGNLLPFNTDGIENAGGANPALFLAGDVRANEQAGLAAMHTLFVREHNRLAEQFAARNPEWDGEQIYQKARQIVGAQMQVITYREFLPTLLGEHGPRRYQGYRENVNAAIANSFSTAAYRFGHSALNATILRLNADGTPVAEGHLPLRNAFFNPSRLTEEGGIEPIMRGLAAQACQNIDPFIIDDVRNFLFGPPGSGGFDLASLNLQRGRDHGLPSYNAARIGMGLPPARNFADISSDAVVQNRLATAYENVDQIDLWIGGLSEDHLPGAMVGELIATILRDQFEALRDGDRYWYARILNDRERDEVERTRLSDIIRRNSTVAAELQRNVFRMADAGGDGGDGNDGGGRPGGGDGNDGGGRPGGGGNGGPGGGGRGGR</sequence>
<name>A0A8J7U488_9BACT</name>
<feature type="chain" id="PRO_5035160309" description="Peroxidase" evidence="5">
    <location>
        <begin position="27"/>
        <end position="613"/>
    </location>
</feature>
<evidence type="ECO:0000256" key="3">
    <source>
        <dbReference type="ARBA" id="ARBA00023180"/>
    </source>
</evidence>
<dbReference type="Proteomes" id="UP000664417">
    <property type="component" value="Unassembled WGS sequence"/>
</dbReference>
<dbReference type="GO" id="GO:0005576">
    <property type="term" value="C:extracellular region"/>
    <property type="evidence" value="ECO:0007669"/>
    <property type="project" value="UniProtKB-SubCell"/>
</dbReference>